<dbReference type="CDD" id="cd00054">
    <property type="entry name" value="EGF_CA"/>
    <property type="match status" value="1"/>
</dbReference>
<evidence type="ECO:0000256" key="2">
    <source>
        <dbReference type="ARBA" id="ARBA00022729"/>
    </source>
</evidence>
<dbReference type="PANTHER" id="PTHR46513">
    <property type="entry name" value="VITELLOGENIN RECEPTOR-LIKE PROTEIN-RELATED-RELATED"/>
    <property type="match status" value="1"/>
</dbReference>
<dbReference type="Proteomes" id="UP000326458">
    <property type="component" value="Unassembled WGS sequence"/>
</dbReference>
<organism evidence="10 11">
    <name type="scientific">Muntiacus muntjak</name>
    <name type="common">Barking deer</name>
    <name type="synonym">Indian muntjac</name>
    <dbReference type="NCBI Taxonomy" id="9888"/>
    <lineage>
        <taxon>Eukaryota</taxon>
        <taxon>Metazoa</taxon>
        <taxon>Chordata</taxon>
        <taxon>Craniata</taxon>
        <taxon>Vertebrata</taxon>
        <taxon>Euteleostomi</taxon>
        <taxon>Mammalia</taxon>
        <taxon>Eutheria</taxon>
        <taxon>Laurasiatheria</taxon>
        <taxon>Artiodactyla</taxon>
        <taxon>Ruminantia</taxon>
        <taxon>Pecora</taxon>
        <taxon>Cervidae</taxon>
        <taxon>Muntiacinae</taxon>
        <taxon>Muntiacus</taxon>
    </lineage>
</organism>
<feature type="disulfide bond" evidence="6">
    <location>
        <begin position="847"/>
        <end position="864"/>
    </location>
</feature>
<dbReference type="FunFam" id="2.10.25.10:FF:000254">
    <property type="entry name" value="Pro-epidermal growth factor"/>
    <property type="match status" value="1"/>
</dbReference>
<dbReference type="Gene3D" id="2.120.10.30">
    <property type="entry name" value="TolB, C-terminal domain"/>
    <property type="match status" value="2"/>
</dbReference>
<evidence type="ECO:0000256" key="5">
    <source>
        <dbReference type="ARBA" id="ARBA00023180"/>
    </source>
</evidence>
<feature type="disulfide bond" evidence="6">
    <location>
        <begin position="866"/>
        <end position="875"/>
    </location>
</feature>
<feature type="chain" id="PRO_5024310223" description="EGF-like domain-containing protein" evidence="8">
    <location>
        <begin position="21"/>
        <end position="1048"/>
    </location>
</feature>
<evidence type="ECO:0000259" key="9">
    <source>
        <dbReference type="PROSITE" id="PS50026"/>
    </source>
</evidence>
<feature type="repeat" description="LDL-receptor class B" evidence="7">
    <location>
        <begin position="106"/>
        <end position="147"/>
    </location>
</feature>
<dbReference type="GO" id="GO:0042813">
    <property type="term" value="F:Wnt receptor activity"/>
    <property type="evidence" value="ECO:0007669"/>
    <property type="project" value="TreeGrafter"/>
</dbReference>
<dbReference type="PANTHER" id="PTHR46513:SF5">
    <property type="entry name" value="PRO-EPIDERMAL GROWTH FACTOR"/>
    <property type="match status" value="1"/>
</dbReference>
<evidence type="ECO:0000256" key="7">
    <source>
        <dbReference type="PROSITE-ProRule" id="PRU00461"/>
    </source>
</evidence>
<dbReference type="InterPro" id="IPR000033">
    <property type="entry name" value="LDLR_classB_rpt"/>
</dbReference>
<feature type="repeat" description="LDL-receptor class B" evidence="7">
    <location>
        <begin position="563"/>
        <end position="605"/>
    </location>
</feature>
<dbReference type="Gene3D" id="2.10.25.10">
    <property type="entry name" value="Laminin"/>
    <property type="match status" value="3"/>
</dbReference>
<dbReference type="SUPFAM" id="SSF63825">
    <property type="entry name" value="YWTD domain"/>
    <property type="match status" value="2"/>
</dbReference>
<dbReference type="GO" id="GO:0060070">
    <property type="term" value="P:canonical Wnt signaling pathway"/>
    <property type="evidence" value="ECO:0007669"/>
    <property type="project" value="TreeGrafter"/>
</dbReference>
<keyword evidence="3" id="KW-0677">Repeat</keyword>
<dbReference type="AlphaFoldDB" id="A0A5N3UYQ1"/>
<dbReference type="GO" id="GO:0005509">
    <property type="term" value="F:calcium ion binding"/>
    <property type="evidence" value="ECO:0007669"/>
    <property type="project" value="InterPro"/>
</dbReference>
<keyword evidence="11" id="KW-1185">Reference proteome</keyword>
<dbReference type="SUPFAM" id="SSF57196">
    <property type="entry name" value="EGF/Laminin"/>
    <property type="match status" value="1"/>
</dbReference>
<evidence type="ECO:0000256" key="4">
    <source>
        <dbReference type="ARBA" id="ARBA00023157"/>
    </source>
</evidence>
<feature type="repeat" description="LDL-receptor class B" evidence="7">
    <location>
        <begin position="519"/>
        <end position="562"/>
    </location>
</feature>
<dbReference type="FunFam" id="2.120.10.30:FF:000036">
    <property type="entry name" value="Pro-epidermal growth factor"/>
    <property type="match status" value="1"/>
</dbReference>
<feature type="signal peptide" evidence="8">
    <location>
        <begin position="1"/>
        <end position="20"/>
    </location>
</feature>
<dbReference type="EMBL" id="VCEA01000003">
    <property type="protein sequence ID" value="KAB0341935.1"/>
    <property type="molecule type" value="Genomic_DNA"/>
</dbReference>
<reference evidence="10 11" key="1">
    <citation type="submission" date="2019-06" db="EMBL/GenBank/DDBJ databases">
        <title>Discovery of a novel chromosome fission-fusion reversal in muntjac.</title>
        <authorList>
            <person name="Mudd A.B."/>
            <person name="Bredeson J.V."/>
            <person name="Baum R."/>
            <person name="Hockemeyer D."/>
            <person name="Rokhsar D.S."/>
        </authorList>
    </citation>
    <scope>NUCLEOTIDE SEQUENCE [LARGE SCALE GENOMIC DNA]</scope>
    <source>
        <strain evidence="10">UTSW_UCB_Mm</strain>
        <tissue evidence="10">Fibroblast cell line</tissue>
    </source>
</reference>
<dbReference type="Pfam" id="PF14670">
    <property type="entry name" value="FXa_inhibition"/>
    <property type="match status" value="1"/>
</dbReference>
<dbReference type="InterPro" id="IPR009030">
    <property type="entry name" value="Growth_fac_rcpt_cys_sf"/>
</dbReference>
<dbReference type="SMART" id="SM00179">
    <property type="entry name" value="EGF_CA"/>
    <property type="match status" value="3"/>
</dbReference>
<name>A0A5N3UYQ1_MUNMU</name>
<sequence>MTFQFFLLLLKTSRFHHVLLCPVPFLIFSHRNSIFRIDLEGMNYERLVADAGVSVIMDFHYSEERINWVDLQRQLLETVHLNGTRQEKVCDIDKNVSGMAINWINEELIWSNQQEGIITVTDMKGNNSRVLLSALKYPANIAVDPVARFMFWSSEVAGSLHRADLGGVEVELLLETSEKIAALSLDVLDKRLFWTQYHREGGDPRICSCNYDGGSVLFSKYLLRHSLLAASFFGDHIFYSTWKKKTVWVANNSSSVPPSEIKEVHPLVQPRAGGDAWASDQKLCKLKKGNCSDSMCEQEPMSQCAFQNHGCTEGCESIPGSCYCTCPRGMVCFLMGNGVTLISCPSNVSECSHDCVLTSDGPIRFCPEGSVLDTDGKTCSGCSSPDNSGCSQLCTPLSPVSWKCGCLPGYDLQLDKKSCRPSGPPPFLLFANSQDIRYMHFDGTDYGTLLHQQIGMVFALDHDPVENKIYFAHTVLKWIERAKMDVGLPEGLAVDWIGRKLYWTDRGCPRGIAVHPKAKRLFWTDMGINPRIESSSLQGSSRLIIASLDLVWPSGIAIDYLTDKLYWCDAKQSVIEMSNLDVSKRQRLAQKDVGHPFAVAVFEDHVWFSGWTMPSLTRMNKRTGKNSVYLRGSMLKPSSLAVVHPLAKPGADPCFHRNGGCEHICKERFGTAQCLCRAGFVKAPDGKTCSGANRSKGVTPLDVLASSRELEGNMTESQLLLVAEIMVSDNEDCDATGFSTQAECISEGEDVTCQCLKGFAGDGKQSSDVDECEMDLSVCPPTSSNCLWGKCTCTNMEGNYPCTCAGNLSEPGQICPDSTPPSHLGKNGHNFLKNRFPECSPNYEGYCLNGGLCIYFGIDALFACHCPVGYTGKRCEYTACGGWDLHHVGRGQQRASARGLSAWWTQKRLLKNPKNPCEEPSRDVIRSRPADGEVGMPSCPQPWFVVVKEHQNLGNGSPPEALMEGLAAASLEQSSWRMEPQMYVGTEQGSCAASSNDKGSGDLGMKCKFHLLSERARPIAEGVEKSCPLPPAYPLWQQRFPHQMELTQ</sequence>
<dbReference type="InterPro" id="IPR001881">
    <property type="entry name" value="EGF-like_Ca-bd_dom"/>
</dbReference>
<comment type="caution">
    <text evidence="10">The sequence shown here is derived from an EMBL/GenBank/DDBJ whole genome shotgun (WGS) entry which is preliminary data.</text>
</comment>
<dbReference type="GO" id="GO:0043410">
    <property type="term" value="P:positive regulation of MAPK cascade"/>
    <property type="evidence" value="ECO:0007669"/>
    <property type="project" value="TreeGrafter"/>
</dbReference>
<dbReference type="FunFam" id="2.120.10.30:FF:000241">
    <property type="entry name" value="Low-density lipoprotein receptor-related protein 6"/>
    <property type="match status" value="1"/>
</dbReference>
<evidence type="ECO:0000313" key="10">
    <source>
        <dbReference type="EMBL" id="KAB0341935.1"/>
    </source>
</evidence>
<dbReference type="FunFam" id="2.10.25.10:FF:000300">
    <property type="entry name" value="Pro-epidermal growth factor"/>
    <property type="match status" value="1"/>
</dbReference>
<dbReference type="GO" id="GO:0007173">
    <property type="term" value="P:epidermal growth factor receptor signaling pathway"/>
    <property type="evidence" value="ECO:0007669"/>
    <property type="project" value="TreeGrafter"/>
</dbReference>
<evidence type="ECO:0000256" key="8">
    <source>
        <dbReference type="SAM" id="SignalP"/>
    </source>
</evidence>
<evidence type="ECO:0000256" key="6">
    <source>
        <dbReference type="PROSITE-ProRule" id="PRU00076"/>
    </source>
</evidence>
<dbReference type="GO" id="GO:0005886">
    <property type="term" value="C:plasma membrane"/>
    <property type="evidence" value="ECO:0007669"/>
    <property type="project" value="TreeGrafter"/>
</dbReference>
<dbReference type="PROSITE" id="PS01187">
    <property type="entry name" value="EGF_CA"/>
    <property type="match status" value="1"/>
</dbReference>
<keyword evidence="5" id="KW-0325">Glycoprotein</keyword>
<dbReference type="PROSITE" id="PS01186">
    <property type="entry name" value="EGF_2"/>
    <property type="match status" value="1"/>
</dbReference>
<dbReference type="FunFam" id="2.10.25.10:FF:000362">
    <property type="entry name" value="Pro-epidermal growth factor"/>
    <property type="match status" value="1"/>
</dbReference>
<feature type="domain" description="EGF-like" evidence="9">
    <location>
        <begin position="835"/>
        <end position="876"/>
    </location>
</feature>
<dbReference type="Pfam" id="PF00008">
    <property type="entry name" value="EGF"/>
    <property type="match status" value="1"/>
</dbReference>
<gene>
    <name evidence="10" type="ORF">FD754_018861</name>
</gene>
<dbReference type="Pfam" id="PF00058">
    <property type="entry name" value="Ldl_recept_b"/>
    <property type="match status" value="2"/>
</dbReference>
<keyword evidence="4 6" id="KW-1015">Disulfide bond</keyword>
<evidence type="ECO:0000256" key="3">
    <source>
        <dbReference type="ARBA" id="ARBA00022737"/>
    </source>
</evidence>
<dbReference type="GO" id="GO:0008083">
    <property type="term" value="F:growth factor activity"/>
    <property type="evidence" value="ECO:0007669"/>
    <property type="project" value="TreeGrafter"/>
</dbReference>
<dbReference type="InterPro" id="IPR018097">
    <property type="entry name" value="EGF_Ca-bd_CS"/>
</dbReference>
<accession>A0A5N3UYQ1</accession>
<dbReference type="SMART" id="SM00181">
    <property type="entry name" value="EGF"/>
    <property type="match status" value="5"/>
</dbReference>
<dbReference type="PROSITE" id="PS51120">
    <property type="entry name" value="LDLRB"/>
    <property type="match status" value="3"/>
</dbReference>
<evidence type="ECO:0000256" key="1">
    <source>
        <dbReference type="ARBA" id="ARBA00022536"/>
    </source>
</evidence>
<dbReference type="GO" id="GO:0008284">
    <property type="term" value="P:positive regulation of cell population proliferation"/>
    <property type="evidence" value="ECO:0007669"/>
    <property type="project" value="TreeGrafter"/>
</dbReference>
<dbReference type="InterPro" id="IPR000742">
    <property type="entry name" value="EGF"/>
</dbReference>
<dbReference type="PROSITE" id="PS50026">
    <property type="entry name" value="EGF_3"/>
    <property type="match status" value="1"/>
</dbReference>
<evidence type="ECO:0000313" key="11">
    <source>
        <dbReference type="Proteomes" id="UP000326458"/>
    </source>
</evidence>
<protein>
    <recommendedName>
        <fullName evidence="9">EGF-like domain-containing protein</fullName>
    </recommendedName>
</protein>
<dbReference type="InterPro" id="IPR011042">
    <property type="entry name" value="6-blade_b-propeller_TolB-like"/>
</dbReference>
<keyword evidence="1 6" id="KW-0245">EGF-like domain</keyword>
<comment type="caution">
    <text evidence="6">Lacks conserved residue(s) required for the propagation of feature annotation.</text>
</comment>
<dbReference type="SMART" id="SM00135">
    <property type="entry name" value="LY"/>
    <property type="match status" value="8"/>
</dbReference>
<dbReference type="GO" id="GO:0017147">
    <property type="term" value="F:Wnt-protein binding"/>
    <property type="evidence" value="ECO:0007669"/>
    <property type="project" value="TreeGrafter"/>
</dbReference>
<dbReference type="SUPFAM" id="SSF57184">
    <property type="entry name" value="Growth factor receptor domain"/>
    <property type="match status" value="2"/>
</dbReference>
<proteinExistence type="predicted"/>
<keyword evidence="2 8" id="KW-0732">Signal</keyword>
<dbReference type="PROSITE" id="PS00022">
    <property type="entry name" value="EGF_1"/>
    <property type="match status" value="1"/>
</dbReference>
<dbReference type="InterPro" id="IPR050778">
    <property type="entry name" value="Cueball_EGF_LRP_Nidogen"/>
</dbReference>